<dbReference type="InterPro" id="IPR002818">
    <property type="entry name" value="DJ-1/PfpI"/>
</dbReference>
<dbReference type="InterPro" id="IPR052158">
    <property type="entry name" value="INH-QAR"/>
</dbReference>
<dbReference type="Gene3D" id="3.40.50.880">
    <property type="match status" value="1"/>
</dbReference>
<dbReference type="CDD" id="cd03139">
    <property type="entry name" value="GATase1_PfpI_2"/>
    <property type="match status" value="1"/>
</dbReference>
<dbReference type="InterPro" id="IPR029062">
    <property type="entry name" value="Class_I_gatase-like"/>
</dbReference>
<evidence type="ECO:0000259" key="1">
    <source>
        <dbReference type="Pfam" id="PF01965"/>
    </source>
</evidence>
<proteinExistence type="predicted"/>
<organism evidence="2 3">
    <name type="scientific">Marinibactrum halimedae</name>
    <dbReference type="NCBI Taxonomy" id="1444977"/>
    <lineage>
        <taxon>Bacteria</taxon>
        <taxon>Pseudomonadati</taxon>
        <taxon>Pseudomonadota</taxon>
        <taxon>Gammaproteobacteria</taxon>
        <taxon>Cellvibrionales</taxon>
        <taxon>Cellvibrionaceae</taxon>
        <taxon>Marinibactrum</taxon>
    </lineage>
</organism>
<keyword evidence="3" id="KW-1185">Reference proteome</keyword>
<dbReference type="RefSeq" id="WP_232593931.1">
    <property type="nucleotide sequence ID" value="NZ_BSPD01000035.1"/>
</dbReference>
<feature type="domain" description="DJ-1/PfpI" evidence="1">
    <location>
        <begin position="84"/>
        <end position="224"/>
    </location>
</feature>
<comment type="caution">
    <text evidence="2">The sequence shown here is derived from an EMBL/GenBank/DDBJ whole genome shotgun (WGS) entry which is preliminary data.</text>
</comment>
<dbReference type="EMBL" id="BSPD01000035">
    <property type="protein sequence ID" value="GLS25767.1"/>
    <property type="molecule type" value="Genomic_DNA"/>
</dbReference>
<dbReference type="AlphaFoldDB" id="A0AA37TAQ8"/>
<evidence type="ECO:0000313" key="3">
    <source>
        <dbReference type="Proteomes" id="UP001156870"/>
    </source>
</evidence>
<name>A0AA37TAQ8_9GAMM</name>
<dbReference type="PANTHER" id="PTHR43130:SF14">
    <property type="entry name" value="DJ-1_PFPI DOMAIN-CONTAINING PROTEIN"/>
    <property type="match status" value="1"/>
</dbReference>
<evidence type="ECO:0000313" key="2">
    <source>
        <dbReference type="EMBL" id="GLS25767.1"/>
    </source>
</evidence>
<dbReference type="SUPFAM" id="SSF52317">
    <property type="entry name" value="Class I glutamine amidotransferase-like"/>
    <property type="match status" value="1"/>
</dbReference>
<accession>A0AA37TAQ8</accession>
<sequence>MPTSIGPNDVSSTSRYLVPVITVGIYVYPQVEVLDFAGPFEVFTTANRVNPALTGKTHPSLQIPLSAQDVDTSHRISSSPLPRFNVHLIGQHPHTIHARGGLAITPSYDIHNHPKLDILLISGGHHDPEMNNVEVIEWIKHISSDCQLIASVCTGAFLLAQANVIQSQQVTTHWDDIAELAERFPMLKVNSDVRWVSDSTHSGQTVMTSAGISAGIDMALEIVTKFTNLALAQRTAKQMDYHWLR</sequence>
<dbReference type="Pfam" id="PF01965">
    <property type="entry name" value="DJ-1_PfpI"/>
    <property type="match status" value="1"/>
</dbReference>
<keyword evidence="2" id="KW-0315">Glutamine amidotransferase</keyword>
<protein>
    <submittedName>
        <fullName evidence="2">Glutamine amidotransferase</fullName>
    </submittedName>
</protein>
<dbReference type="PANTHER" id="PTHR43130">
    <property type="entry name" value="ARAC-FAMILY TRANSCRIPTIONAL REGULATOR"/>
    <property type="match status" value="1"/>
</dbReference>
<reference evidence="2 3" key="1">
    <citation type="journal article" date="2014" name="Int. J. Syst. Evol. Microbiol.">
        <title>Complete genome sequence of Corynebacterium casei LMG S-19264T (=DSM 44701T), isolated from a smear-ripened cheese.</title>
        <authorList>
            <consortium name="US DOE Joint Genome Institute (JGI-PGF)"/>
            <person name="Walter F."/>
            <person name="Albersmeier A."/>
            <person name="Kalinowski J."/>
            <person name="Ruckert C."/>
        </authorList>
    </citation>
    <scope>NUCLEOTIDE SEQUENCE [LARGE SCALE GENOMIC DNA]</scope>
    <source>
        <strain evidence="2 3">NBRC 110095</strain>
    </source>
</reference>
<gene>
    <name evidence="2" type="ORF">GCM10007877_14810</name>
</gene>
<dbReference type="GO" id="GO:0006355">
    <property type="term" value="P:regulation of DNA-templated transcription"/>
    <property type="evidence" value="ECO:0007669"/>
    <property type="project" value="TreeGrafter"/>
</dbReference>
<dbReference type="Proteomes" id="UP001156870">
    <property type="component" value="Unassembled WGS sequence"/>
</dbReference>